<keyword evidence="2" id="KW-1185">Reference proteome</keyword>
<organism evidence="2 3">
    <name type="scientific">Panagrolaimus davidi</name>
    <dbReference type="NCBI Taxonomy" id="227884"/>
    <lineage>
        <taxon>Eukaryota</taxon>
        <taxon>Metazoa</taxon>
        <taxon>Ecdysozoa</taxon>
        <taxon>Nematoda</taxon>
        <taxon>Chromadorea</taxon>
        <taxon>Rhabditida</taxon>
        <taxon>Tylenchina</taxon>
        <taxon>Panagrolaimomorpha</taxon>
        <taxon>Panagrolaimoidea</taxon>
        <taxon>Panagrolaimidae</taxon>
        <taxon>Panagrolaimus</taxon>
    </lineage>
</organism>
<dbReference type="Proteomes" id="UP000887578">
    <property type="component" value="Unplaced"/>
</dbReference>
<feature type="compositionally biased region" description="Basic and acidic residues" evidence="1">
    <location>
        <begin position="28"/>
        <end position="44"/>
    </location>
</feature>
<dbReference type="AlphaFoldDB" id="A0A914QQE4"/>
<reference evidence="3" key="1">
    <citation type="submission" date="2022-11" db="UniProtKB">
        <authorList>
            <consortium name="WormBaseParasite"/>
        </authorList>
    </citation>
    <scope>IDENTIFICATION</scope>
</reference>
<dbReference type="WBParaSite" id="PDA_v2.g6098.t1">
    <property type="protein sequence ID" value="PDA_v2.g6098.t1"/>
    <property type="gene ID" value="PDA_v2.g6098"/>
</dbReference>
<feature type="compositionally biased region" description="Low complexity" evidence="1">
    <location>
        <begin position="15"/>
        <end position="24"/>
    </location>
</feature>
<evidence type="ECO:0000313" key="3">
    <source>
        <dbReference type="WBParaSite" id="PDA_v2.g6098.t1"/>
    </source>
</evidence>
<accession>A0A914QQE4</accession>
<proteinExistence type="predicted"/>
<sequence>MVNSLQHLLRSSSISLTPTNSSISGDDIDTRKTLPKREKEHHGGAGDNIGRNFHDQSPTSRQGTAPRRRIPRQSKGYGTPQAPPKTSMWCLTSDDRFAFDDIDVLLYTFKELYDLVEAERFVCDPAIMAPFHDLSPGIPLTFCTYSDIFWL</sequence>
<evidence type="ECO:0000313" key="2">
    <source>
        <dbReference type="Proteomes" id="UP000887578"/>
    </source>
</evidence>
<name>A0A914QQE4_9BILA</name>
<feature type="region of interest" description="Disordered" evidence="1">
    <location>
        <begin position="15"/>
        <end position="85"/>
    </location>
</feature>
<evidence type="ECO:0000256" key="1">
    <source>
        <dbReference type="SAM" id="MobiDB-lite"/>
    </source>
</evidence>
<protein>
    <submittedName>
        <fullName evidence="3">Uncharacterized protein</fullName>
    </submittedName>
</protein>